<name>M3HNH5_LEPBO</name>
<proteinExistence type="predicted"/>
<dbReference type="Proteomes" id="UP000011783">
    <property type="component" value="Unassembled WGS sequence"/>
</dbReference>
<dbReference type="NCBIfam" id="NF047467">
    <property type="entry name" value="PlasmgnRcptrLp30"/>
    <property type="match status" value="1"/>
</dbReference>
<dbReference type="BioCyc" id="LBOR1193007:G11KN-3746-MONOMER"/>
<sequence length="289" mass="32382">MSIFLNRIVFIAYFVFVSNCTKEVVRVYNPITDKDKKSYGVMAFGLYAYNQNHKDLLNLFGKDSGTVFAELGMYGVKFSEIVSKDAQKNSLAVSPYPIEGPAMVEKVESTQYLEGKTGYLSPFYLLLSLDPAKEYAITGVTYTYQVNCGQKCRRVVVRDFSVEPSKSFKAFPIKTKAGDITFGGILMARVAPASKDDPYGLSDDVPGLSELFAGNKVLVNLESGEEYIKGMESSYLKKLFYGGEVNQKNAEKLFYENLIKAYPEGYWKTLARKKESGFRQLILKPNPAK</sequence>
<evidence type="ECO:0000313" key="2">
    <source>
        <dbReference type="Proteomes" id="UP000011783"/>
    </source>
</evidence>
<organism evidence="1 2">
    <name type="scientific">Leptospira borgpetersenii str. 200701203</name>
    <dbReference type="NCBI Taxonomy" id="1193007"/>
    <lineage>
        <taxon>Bacteria</taxon>
        <taxon>Pseudomonadati</taxon>
        <taxon>Spirochaetota</taxon>
        <taxon>Spirochaetia</taxon>
        <taxon>Leptospirales</taxon>
        <taxon>Leptospiraceae</taxon>
        <taxon>Leptospira</taxon>
    </lineage>
</organism>
<evidence type="ECO:0000313" key="1">
    <source>
        <dbReference type="EMBL" id="EMF99610.1"/>
    </source>
</evidence>
<protein>
    <recommendedName>
        <fullName evidence="3">Lipoprotein</fullName>
    </recommendedName>
</protein>
<evidence type="ECO:0008006" key="3">
    <source>
        <dbReference type="Google" id="ProtNLM"/>
    </source>
</evidence>
<gene>
    <name evidence="1" type="ORF">LEP1GSC123_2867</name>
</gene>
<dbReference type="AlphaFoldDB" id="M3HNH5"/>
<dbReference type="EMBL" id="AKWO02000064">
    <property type="protein sequence ID" value="EMF99610.1"/>
    <property type="molecule type" value="Genomic_DNA"/>
</dbReference>
<comment type="caution">
    <text evidence="1">The sequence shown here is derived from an EMBL/GenBank/DDBJ whole genome shotgun (WGS) entry which is preliminary data.</text>
</comment>
<accession>M3HNH5</accession>
<reference evidence="1 2" key="1">
    <citation type="submission" date="2013-01" db="EMBL/GenBank/DDBJ databases">
        <authorList>
            <person name="Harkins D.M."/>
            <person name="Durkin A.S."/>
            <person name="Brinkac L.M."/>
            <person name="Haft D.H."/>
            <person name="Selengut J.D."/>
            <person name="Sanka R."/>
            <person name="DePew J."/>
            <person name="Purushe J."/>
            <person name="Picardeau M."/>
            <person name="Werts C."/>
            <person name="Goarant C."/>
            <person name="Vinetz J.M."/>
            <person name="Sutton G.G."/>
            <person name="Nierman W.C."/>
            <person name="Fouts D.E."/>
        </authorList>
    </citation>
    <scope>NUCLEOTIDE SEQUENCE [LARGE SCALE GENOMIC DNA]</scope>
    <source>
        <strain evidence="1 2">200701203</strain>
    </source>
</reference>